<protein>
    <submittedName>
        <fullName evidence="1">Uncharacterized protein</fullName>
    </submittedName>
</protein>
<evidence type="ECO:0000313" key="2">
    <source>
        <dbReference type="Proteomes" id="UP001141253"/>
    </source>
</evidence>
<reference evidence="1" key="2">
    <citation type="journal article" date="2023" name="Int. J. Mol. Sci.">
        <title>De Novo Assembly and Annotation of 11 Diverse Shrub Willow (Salix) Genomes Reveals Novel Gene Organization in Sex-Linked Regions.</title>
        <authorList>
            <person name="Hyden B."/>
            <person name="Feng K."/>
            <person name="Yates T.B."/>
            <person name="Jawdy S."/>
            <person name="Cereghino C."/>
            <person name="Smart L.B."/>
            <person name="Muchero W."/>
        </authorList>
    </citation>
    <scope>NUCLEOTIDE SEQUENCE</scope>
    <source>
        <tissue evidence="1">Shoot tip</tissue>
    </source>
</reference>
<reference evidence="1" key="1">
    <citation type="submission" date="2022-10" db="EMBL/GenBank/DDBJ databases">
        <authorList>
            <person name="Hyden B.L."/>
            <person name="Feng K."/>
            <person name="Yates T."/>
            <person name="Jawdy S."/>
            <person name="Smart L.B."/>
            <person name="Muchero W."/>
        </authorList>
    </citation>
    <scope>NUCLEOTIDE SEQUENCE</scope>
    <source>
        <tissue evidence="1">Shoot tip</tissue>
    </source>
</reference>
<sequence>MSDEASRTELDDEEGTDSCFLELREWLLVVESRQRGEQLVMGGWYFSLPRGFVRKHDLCCVCPKKHCQIKQSSSAEWPKLKWL</sequence>
<dbReference type="EMBL" id="JAPFFI010000003">
    <property type="protein sequence ID" value="KAJ6399363.1"/>
    <property type="molecule type" value="Genomic_DNA"/>
</dbReference>
<comment type="caution">
    <text evidence="1">The sequence shown here is derived from an EMBL/GenBank/DDBJ whole genome shotgun (WGS) entry which is preliminary data.</text>
</comment>
<organism evidence="1 2">
    <name type="scientific">Salix suchowensis</name>
    <dbReference type="NCBI Taxonomy" id="1278906"/>
    <lineage>
        <taxon>Eukaryota</taxon>
        <taxon>Viridiplantae</taxon>
        <taxon>Streptophyta</taxon>
        <taxon>Embryophyta</taxon>
        <taxon>Tracheophyta</taxon>
        <taxon>Spermatophyta</taxon>
        <taxon>Magnoliopsida</taxon>
        <taxon>eudicotyledons</taxon>
        <taxon>Gunneridae</taxon>
        <taxon>Pentapetalae</taxon>
        <taxon>rosids</taxon>
        <taxon>fabids</taxon>
        <taxon>Malpighiales</taxon>
        <taxon>Salicaceae</taxon>
        <taxon>Saliceae</taxon>
        <taxon>Salix</taxon>
    </lineage>
</organism>
<dbReference type="Proteomes" id="UP001141253">
    <property type="component" value="Chromosome 5"/>
</dbReference>
<proteinExistence type="predicted"/>
<name>A0ABQ9CIZ4_9ROSI</name>
<accession>A0ABQ9CIZ4</accession>
<gene>
    <name evidence="1" type="ORF">OIU77_019999</name>
</gene>
<keyword evidence="2" id="KW-1185">Reference proteome</keyword>
<evidence type="ECO:0000313" key="1">
    <source>
        <dbReference type="EMBL" id="KAJ6399363.1"/>
    </source>
</evidence>